<evidence type="ECO:0000256" key="1">
    <source>
        <dbReference type="ARBA" id="ARBA00002286"/>
    </source>
</evidence>
<dbReference type="InterPro" id="IPR025948">
    <property type="entry name" value="HTH-like_dom"/>
</dbReference>
<dbReference type="AlphaFoldDB" id="A0A543HXS0"/>
<accession>A0A543HXS0</accession>
<dbReference type="Gene3D" id="3.30.420.10">
    <property type="entry name" value="Ribonuclease H-like superfamily/Ribonuclease H"/>
    <property type="match status" value="1"/>
</dbReference>
<keyword evidence="5" id="KW-1185">Reference proteome</keyword>
<dbReference type="PANTHER" id="PTHR46889:SF5">
    <property type="entry name" value="INTEGRASE PROTEIN"/>
    <property type="match status" value="1"/>
</dbReference>
<dbReference type="PANTHER" id="PTHR46889">
    <property type="entry name" value="TRANSPOSASE INSF FOR INSERTION SEQUENCE IS3B-RELATED"/>
    <property type="match status" value="1"/>
</dbReference>
<dbReference type="PROSITE" id="PS50994">
    <property type="entry name" value="INTEGRASE"/>
    <property type="match status" value="1"/>
</dbReference>
<dbReference type="InterPro" id="IPR048020">
    <property type="entry name" value="Transpos_IS3"/>
</dbReference>
<feature type="domain" description="Integrase catalytic" evidence="2">
    <location>
        <begin position="127"/>
        <end position="292"/>
    </location>
</feature>
<dbReference type="InterPro" id="IPR012337">
    <property type="entry name" value="RNaseH-like_sf"/>
</dbReference>
<comment type="function">
    <text evidence="1">Involved in the transposition of the insertion sequence.</text>
</comment>
<evidence type="ECO:0000313" key="5">
    <source>
        <dbReference type="Proteomes" id="UP000318331"/>
    </source>
</evidence>
<name>A0A543HXS0_9MICO</name>
<evidence type="ECO:0000259" key="2">
    <source>
        <dbReference type="PROSITE" id="PS50994"/>
    </source>
</evidence>
<reference evidence="3 5" key="1">
    <citation type="submission" date="2019-06" db="EMBL/GenBank/DDBJ databases">
        <title>Sequencing the genomes of 1000 actinobacteria strains.</title>
        <authorList>
            <person name="Klenk H.-P."/>
        </authorList>
    </citation>
    <scope>NUCLEOTIDE SEQUENCE [LARGE SCALE GENOMIC DNA]</scope>
    <source>
        <strain evidence="3 5">DSM 18031</strain>
    </source>
</reference>
<proteinExistence type="predicted"/>
<dbReference type="SUPFAM" id="SSF53098">
    <property type="entry name" value="Ribonuclease H-like"/>
    <property type="match status" value="1"/>
</dbReference>
<dbReference type="EMBL" id="VFPN01000002">
    <property type="protein sequence ID" value="TQM63132.1"/>
    <property type="molecule type" value="Genomic_DNA"/>
</dbReference>
<dbReference type="Pfam" id="PF13333">
    <property type="entry name" value="rve_2"/>
    <property type="match status" value="1"/>
</dbReference>
<protein>
    <submittedName>
        <fullName evidence="3">Transposase InsO family protein</fullName>
    </submittedName>
</protein>
<dbReference type="GO" id="GO:0003676">
    <property type="term" value="F:nucleic acid binding"/>
    <property type="evidence" value="ECO:0007669"/>
    <property type="project" value="InterPro"/>
</dbReference>
<dbReference type="InterPro" id="IPR036397">
    <property type="entry name" value="RNaseH_sf"/>
</dbReference>
<dbReference type="Pfam" id="PF13276">
    <property type="entry name" value="HTH_21"/>
    <property type="match status" value="1"/>
</dbReference>
<dbReference type="Pfam" id="PF00665">
    <property type="entry name" value="rve"/>
    <property type="match status" value="1"/>
</dbReference>
<dbReference type="NCBIfam" id="NF033516">
    <property type="entry name" value="transpos_IS3"/>
    <property type="match status" value="1"/>
</dbReference>
<evidence type="ECO:0000313" key="4">
    <source>
        <dbReference type="EMBL" id="TQM63551.1"/>
    </source>
</evidence>
<evidence type="ECO:0000313" key="3">
    <source>
        <dbReference type="EMBL" id="TQM63132.1"/>
    </source>
</evidence>
<sequence>MIQFIDTYRDRFGVEFLCRVLGSAIRGFLTSRGYRAAKHRLPSVRKLRDEILVTEIRQLHKQHYSVYGRRKMHALLTRAGWVIGRDQTERLMKIAGVRGVRRSKRAFTTTSDVRDQLPGDLVERQFVADGPMKLLVCDITYVATWAGFAYTAFIIDVFDRKIVGWNVASTLKAEILPLQALEMAAWQSGGTLDGAVHHSDHGSNYMSMVYSNRVRELGAIPSTGTVGDSYDNALAESVNALYKAELIRMRGPWKTVEEVELATLEYVWWWNNERLHGELGRRTPVEVETAYYAEAQSLVTTVE</sequence>
<dbReference type="GO" id="GO:0015074">
    <property type="term" value="P:DNA integration"/>
    <property type="evidence" value="ECO:0007669"/>
    <property type="project" value="InterPro"/>
</dbReference>
<dbReference type="Proteomes" id="UP000318331">
    <property type="component" value="Unassembled WGS sequence"/>
</dbReference>
<organism evidence="3 5">
    <name type="scientific">Klugiella xanthotipulae</name>
    <dbReference type="NCBI Taxonomy" id="244735"/>
    <lineage>
        <taxon>Bacteria</taxon>
        <taxon>Bacillati</taxon>
        <taxon>Actinomycetota</taxon>
        <taxon>Actinomycetes</taxon>
        <taxon>Micrococcales</taxon>
        <taxon>Microbacteriaceae</taxon>
        <taxon>Klugiella</taxon>
    </lineage>
</organism>
<comment type="caution">
    <text evidence="3">The sequence shown here is derived from an EMBL/GenBank/DDBJ whole genome shotgun (WGS) entry which is preliminary data.</text>
</comment>
<dbReference type="EMBL" id="VFPN01000002">
    <property type="protein sequence ID" value="TQM63551.1"/>
    <property type="molecule type" value="Genomic_DNA"/>
</dbReference>
<gene>
    <name evidence="3" type="ORF">FB466_1385</name>
    <name evidence="4" type="ORF">FB466_1817</name>
</gene>
<dbReference type="InterPro" id="IPR050900">
    <property type="entry name" value="Transposase_IS3/IS150/IS904"/>
</dbReference>
<dbReference type="InterPro" id="IPR001584">
    <property type="entry name" value="Integrase_cat-core"/>
</dbReference>